<dbReference type="GO" id="GO:0005774">
    <property type="term" value="C:vacuolar membrane"/>
    <property type="evidence" value="ECO:0007669"/>
    <property type="project" value="TreeGrafter"/>
</dbReference>
<evidence type="ECO:0000256" key="6">
    <source>
        <dbReference type="ARBA" id="ARBA00004651"/>
    </source>
</evidence>
<evidence type="ECO:0000313" key="22">
    <source>
        <dbReference type="EMBL" id="KAG2459240.1"/>
    </source>
</evidence>
<dbReference type="GO" id="GO:0031901">
    <property type="term" value="C:early endosome membrane"/>
    <property type="evidence" value="ECO:0007669"/>
    <property type="project" value="UniProtKB-SubCell"/>
</dbReference>
<feature type="transmembrane region" description="Helical" evidence="19">
    <location>
        <begin position="845"/>
        <end position="863"/>
    </location>
</feature>
<evidence type="ECO:0000256" key="13">
    <source>
        <dbReference type="ARBA" id="ARBA00022824"/>
    </source>
</evidence>
<feature type="transmembrane region" description="Helical" evidence="19">
    <location>
        <begin position="481"/>
        <end position="502"/>
    </location>
</feature>
<evidence type="ECO:0000256" key="17">
    <source>
        <dbReference type="ARBA" id="ARBA00023136"/>
    </source>
</evidence>
<proteinExistence type="predicted"/>
<feature type="domain" description="ABC transporter" evidence="20">
    <location>
        <begin position="800"/>
        <end position="1036"/>
    </location>
</feature>
<dbReference type="Pfam" id="PF00664">
    <property type="entry name" value="ABC_membrane"/>
    <property type="match status" value="1"/>
</dbReference>
<keyword evidence="10 19" id="KW-0812">Transmembrane</keyword>
<feature type="transmembrane region" description="Helical" evidence="19">
    <location>
        <begin position="753"/>
        <end position="774"/>
    </location>
</feature>
<dbReference type="InterPro" id="IPR017871">
    <property type="entry name" value="ABC_transporter-like_CS"/>
</dbReference>
<evidence type="ECO:0000259" key="21">
    <source>
        <dbReference type="PROSITE" id="PS50929"/>
    </source>
</evidence>
<evidence type="ECO:0000256" key="10">
    <source>
        <dbReference type="ARBA" id="ARBA00022692"/>
    </source>
</evidence>
<dbReference type="InterPro" id="IPR011527">
    <property type="entry name" value="ABC1_TM_dom"/>
</dbReference>
<dbReference type="PROSITE" id="PS50929">
    <property type="entry name" value="ABC_TM1F"/>
    <property type="match status" value="1"/>
</dbReference>
<feature type="transmembrane region" description="Helical" evidence="19">
    <location>
        <begin position="410"/>
        <end position="433"/>
    </location>
</feature>
<dbReference type="Pfam" id="PF16185">
    <property type="entry name" value="MTABC_N"/>
    <property type="match status" value="1"/>
</dbReference>
<dbReference type="GO" id="GO:0015439">
    <property type="term" value="F:ABC-type heme transporter activity"/>
    <property type="evidence" value="ECO:0007669"/>
    <property type="project" value="TreeGrafter"/>
</dbReference>
<evidence type="ECO:0000256" key="18">
    <source>
        <dbReference type="SAM" id="MobiDB-lite"/>
    </source>
</evidence>
<dbReference type="GO" id="GO:0005886">
    <property type="term" value="C:plasma membrane"/>
    <property type="evidence" value="ECO:0007669"/>
    <property type="project" value="UniProtKB-SubCell"/>
</dbReference>
<dbReference type="SUPFAM" id="SSF90123">
    <property type="entry name" value="ABC transporter transmembrane region"/>
    <property type="match status" value="1"/>
</dbReference>
<keyword evidence="17 19" id="KW-0472">Membrane</keyword>
<keyword evidence="16" id="KW-0496">Mitochondrion</keyword>
<feature type="transmembrane region" description="Helical" evidence="19">
    <location>
        <begin position="558"/>
        <end position="578"/>
    </location>
</feature>
<protein>
    <submittedName>
        <fullName evidence="22">ABCB6 protein</fullName>
    </submittedName>
</protein>
<evidence type="ECO:0000256" key="15">
    <source>
        <dbReference type="ARBA" id="ARBA00022989"/>
    </source>
</evidence>
<feature type="non-terminal residue" evidence="22">
    <location>
        <position position="1"/>
    </location>
</feature>
<reference evidence="22 23" key="1">
    <citation type="journal article" date="2021" name="Cell">
        <title>Tracing the genetic footprints of vertebrate landing in non-teleost ray-finned fishes.</title>
        <authorList>
            <person name="Bi X."/>
            <person name="Wang K."/>
            <person name="Yang L."/>
            <person name="Pan H."/>
            <person name="Jiang H."/>
            <person name="Wei Q."/>
            <person name="Fang M."/>
            <person name="Yu H."/>
            <person name="Zhu C."/>
            <person name="Cai Y."/>
            <person name="He Y."/>
            <person name="Gan X."/>
            <person name="Zeng H."/>
            <person name="Yu D."/>
            <person name="Zhu Y."/>
            <person name="Jiang H."/>
            <person name="Qiu Q."/>
            <person name="Yang H."/>
            <person name="Zhang Y.E."/>
            <person name="Wang W."/>
            <person name="Zhu M."/>
            <person name="He S."/>
            <person name="Zhang G."/>
        </authorList>
    </citation>
    <scope>NUCLEOTIDE SEQUENCE [LARGE SCALE GENOMIC DNA]</scope>
    <source>
        <strain evidence="22">Bchr_013</strain>
    </source>
</reference>
<name>A0A8X7X0I4_POLSE</name>
<sequence length="1070" mass="119800">MASEEEAGAPAEVIPLSFSSSASPGGVSGLDALFPAGEESPELQQLRESLQALLGRYEPLVLWLQRLLVWERPLHSILLACALNGVFWESVVDHPQLLSVPELCHHLAESYLTFNLYAQEMIQYKRQNPGKVDVKTTALALAITDSELSDEEASILESGGFSVSRATTPQLTDVSEDLDQQSINSEPEETFSKDLPEFPSMDEYVSNDQGCVQTVCGKEEEEDRTDGGIGVPQHPHIDEPSDSESTVASFLVQRLASPLHFVNTHFNGHSRPVEGEYQQVGATGLGLTLEALSEEIVSNAISAVVQNTLSALLRSSEDSEGPSIAEFLPHESQENLLSHMSETELKREKEATSIEEEEEDFELLDQKELEQMDTELEFLKSCVMAVLGSYCEANVSISEVWIQSGLSPCFFFTLLPVLLLTVSLLFGTFHCICYRKYGTAMEPKYIPRSQLYKLQLGLSAILQAQFVGGLLWQIISPGVLPGFVILYGCLSVVGWTCAIILLQVERNRVMMLDRTRGHSVILLLFWSLAFAGENLSFISWSSPLWWWSLETTVKKIQFGLWVLRYICTALLFVLGLWAPGLPQRPYMLLINEDEQDIEQPLLPGTESNRSTWQDFGKKVKLLVPYMWPKGNMLLQGLVILCLLLLGAERAINIFVPVFYKNIGSSGFVSNMRTFLWIRVQQFTNREVQVQLFAHLHSLSLRWHLGRRTGEVLRSVDRGTASINSLLSYIVFSIFPTIADIVIAIIYFGTFFNAWFGLIVFVCMALYLTLTIIITEWRTKYRRDMNSMDNDAKSKAVDSLLNFETVKYYNAEAYEVSRFNSAILKYQVSEWKVNASLALLNQTQNLIIGSGLLAGSLLCAYFVTENKFQVKQSSLRSHIGVVPQDTVLFNNTIRDNIRYGRVAATDEEVEEAAQAADIHDKIMTFPDGYDTAVGERGLKLSGGEKQRVAIARTILKDPQIILLDEATSALDTQTERNIQSSLSKVCANRTTIVVAHRLSTIINADQILVLREGRIAERGRHDELLSKGGLYADMWMKQQQGQDTDSASDTEVKDKSTEKLQPVSHRHHKSH</sequence>
<dbReference type="AlphaFoldDB" id="A0A8X7X0I4"/>
<dbReference type="InterPro" id="IPR027417">
    <property type="entry name" value="P-loop_NTPase"/>
</dbReference>
<dbReference type="Gene3D" id="1.20.1560.10">
    <property type="entry name" value="ABC transporter type 1, transmembrane domain"/>
    <property type="match status" value="2"/>
</dbReference>
<evidence type="ECO:0000256" key="1">
    <source>
        <dbReference type="ARBA" id="ARBA00004146"/>
    </source>
</evidence>
<organism evidence="22 23">
    <name type="scientific">Polypterus senegalus</name>
    <name type="common">Senegal bichir</name>
    <dbReference type="NCBI Taxonomy" id="55291"/>
    <lineage>
        <taxon>Eukaryota</taxon>
        <taxon>Metazoa</taxon>
        <taxon>Chordata</taxon>
        <taxon>Craniata</taxon>
        <taxon>Vertebrata</taxon>
        <taxon>Euteleostomi</taxon>
        <taxon>Actinopterygii</taxon>
        <taxon>Polypteriformes</taxon>
        <taxon>Polypteridae</taxon>
        <taxon>Polypterus</taxon>
    </lineage>
</organism>
<comment type="subcellular location">
    <subcellularLocation>
        <location evidence="6">Cell membrane</location>
        <topology evidence="6">Multi-pass membrane protein</topology>
    </subcellularLocation>
    <subcellularLocation>
        <location evidence="1">Early endosome membrane</location>
    </subcellularLocation>
    <subcellularLocation>
        <location evidence="5">Endoplasmic reticulum membrane</location>
        <topology evidence="5">Multi-pass membrane protein</topology>
    </subcellularLocation>
    <subcellularLocation>
        <location evidence="4">Endosome membrane</location>
        <topology evidence="4">Multi-pass membrane protein</topology>
    </subcellularLocation>
    <subcellularLocation>
        <location evidence="2">Mitochondrion membrane</location>
        <topology evidence="2">Multi-pass membrane protein</topology>
    </subcellularLocation>
    <subcellularLocation>
        <location evidence="3">Mitochondrion outer membrane</location>
    </subcellularLocation>
</comment>
<evidence type="ECO:0000256" key="16">
    <source>
        <dbReference type="ARBA" id="ARBA00023128"/>
    </source>
</evidence>
<dbReference type="InterPro" id="IPR057282">
    <property type="entry name" value="RETREG1-3-like_RHD"/>
</dbReference>
<keyword evidence="13" id="KW-0256">Endoplasmic reticulum</keyword>
<evidence type="ECO:0000256" key="5">
    <source>
        <dbReference type="ARBA" id="ARBA00004477"/>
    </source>
</evidence>
<evidence type="ECO:0000256" key="11">
    <source>
        <dbReference type="ARBA" id="ARBA00022753"/>
    </source>
</evidence>
<accession>A0A8X7X0I4</accession>
<feature type="transmembrane region" description="Helical" evidence="19">
    <location>
        <begin position="454"/>
        <end position="475"/>
    </location>
</feature>
<evidence type="ECO:0000256" key="2">
    <source>
        <dbReference type="ARBA" id="ARBA00004225"/>
    </source>
</evidence>
<dbReference type="PROSITE" id="PS00211">
    <property type="entry name" value="ABC_TRANSPORTER_1"/>
    <property type="match status" value="1"/>
</dbReference>
<evidence type="ECO:0000259" key="20">
    <source>
        <dbReference type="PROSITE" id="PS50893"/>
    </source>
</evidence>
<evidence type="ECO:0000256" key="7">
    <source>
        <dbReference type="ARBA" id="ARBA00011738"/>
    </source>
</evidence>
<keyword evidence="8" id="KW-0813">Transport</keyword>
<dbReference type="InterPro" id="IPR039421">
    <property type="entry name" value="Type_1_exporter"/>
</dbReference>
<feature type="transmembrane region" description="Helical" evidence="19">
    <location>
        <begin position="725"/>
        <end position="747"/>
    </location>
</feature>
<keyword evidence="9" id="KW-1003">Cell membrane</keyword>
<evidence type="ECO:0000256" key="12">
    <source>
        <dbReference type="ARBA" id="ARBA00022787"/>
    </source>
</evidence>
<evidence type="ECO:0000313" key="23">
    <source>
        <dbReference type="Proteomes" id="UP000886611"/>
    </source>
</evidence>
<dbReference type="InterPro" id="IPR036640">
    <property type="entry name" value="ABC1_TM_sf"/>
</dbReference>
<feature type="domain" description="ABC transmembrane type-1" evidence="21">
    <location>
        <begin position="665"/>
        <end position="869"/>
    </location>
</feature>
<dbReference type="Pfam" id="PF24456">
    <property type="entry name" value="RHD_RETREG1-3"/>
    <property type="match status" value="2"/>
</dbReference>
<dbReference type="GO" id="GO:0005741">
    <property type="term" value="C:mitochondrial outer membrane"/>
    <property type="evidence" value="ECO:0007669"/>
    <property type="project" value="UniProtKB-SubCell"/>
</dbReference>
<dbReference type="InterPro" id="IPR032410">
    <property type="entry name" value="ABCB6_N"/>
</dbReference>
<evidence type="ECO:0000256" key="9">
    <source>
        <dbReference type="ARBA" id="ARBA00022475"/>
    </source>
</evidence>
<comment type="caution">
    <text evidence="22">The sequence shown here is derived from an EMBL/GenBank/DDBJ whole genome shotgun (WGS) entry which is preliminary data.</text>
</comment>
<evidence type="ECO:0000256" key="4">
    <source>
        <dbReference type="ARBA" id="ARBA00004337"/>
    </source>
</evidence>
<dbReference type="GO" id="GO:0020037">
    <property type="term" value="F:heme binding"/>
    <property type="evidence" value="ECO:0007669"/>
    <property type="project" value="TreeGrafter"/>
</dbReference>
<keyword evidence="15 19" id="KW-1133">Transmembrane helix</keyword>
<dbReference type="PROSITE" id="PS50893">
    <property type="entry name" value="ABC_TRANSPORTER_2"/>
    <property type="match status" value="1"/>
</dbReference>
<keyword evidence="14" id="KW-1278">Translocase</keyword>
<evidence type="ECO:0000256" key="8">
    <source>
        <dbReference type="ARBA" id="ARBA00022448"/>
    </source>
</evidence>
<gene>
    <name evidence="22" type="primary">Abcb6</name>
    <name evidence="22" type="ORF">GTO96_0019329</name>
</gene>
<dbReference type="EMBL" id="JAATIS010005477">
    <property type="protein sequence ID" value="KAG2459240.1"/>
    <property type="molecule type" value="Genomic_DNA"/>
</dbReference>
<dbReference type="InterPro" id="IPR003439">
    <property type="entry name" value="ABC_transporter-like_ATP-bd"/>
</dbReference>
<comment type="subunit">
    <text evidence="7">Homodimer.</text>
</comment>
<keyword evidence="11" id="KW-0967">Endosome</keyword>
<dbReference type="CDD" id="cd18581">
    <property type="entry name" value="ABC_6TM_ABCB6"/>
    <property type="match status" value="1"/>
</dbReference>
<dbReference type="Proteomes" id="UP000886611">
    <property type="component" value="Unassembled WGS sequence"/>
</dbReference>
<feature type="transmembrane region" description="Helical" evidence="19">
    <location>
        <begin position="523"/>
        <end position="546"/>
    </location>
</feature>
<dbReference type="PANTHER" id="PTHR24221:SF654">
    <property type="entry name" value="ATP-BINDING CASSETTE SUB-FAMILY B MEMBER 6"/>
    <property type="match status" value="1"/>
</dbReference>
<evidence type="ECO:0000256" key="19">
    <source>
        <dbReference type="SAM" id="Phobius"/>
    </source>
</evidence>
<keyword evidence="12" id="KW-1000">Mitochondrion outer membrane</keyword>
<dbReference type="Gene3D" id="3.40.50.300">
    <property type="entry name" value="P-loop containing nucleotide triphosphate hydrolases"/>
    <property type="match status" value="1"/>
</dbReference>
<evidence type="ECO:0000256" key="14">
    <source>
        <dbReference type="ARBA" id="ARBA00022967"/>
    </source>
</evidence>
<evidence type="ECO:0000256" key="3">
    <source>
        <dbReference type="ARBA" id="ARBA00004294"/>
    </source>
</evidence>
<keyword evidence="23" id="KW-1185">Reference proteome</keyword>
<dbReference type="GO" id="GO:0005524">
    <property type="term" value="F:ATP binding"/>
    <property type="evidence" value="ECO:0007669"/>
    <property type="project" value="InterPro"/>
</dbReference>
<feature type="non-terminal residue" evidence="22">
    <location>
        <position position="1070"/>
    </location>
</feature>
<dbReference type="GO" id="GO:0005789">
    <property type="term" value="C:endoplasmic reticulum membrane"/>
    <property type="evidence" value="ECO:0007669"/>
    <property type="project" value="UniProtKB-SubCell"/>
</dbReference>
<feature type="region of interest" description="Disordered" evidence="18">
    <location>
        <begin position="221"/>
        <end position="243"/>
    </location>
</feature>
<feature type="region of interest" description="Disordered" evidence="18">
    <location>
        <begin position="1037"/>
        <end position="1070"/>
    </location>
</feature>
<dbReference type="GO" id="GO:0016887">
    <property type="term" value="F:ATP hydrolysis activity"/>
    <property type="evidence" value="ECO:0007669"/>
    <property type="project" value="InterPro"/>
</dbReference>
<feature type="compositionally biased region" description="Polar residues" evidence="18">
    <location>
        <begin position="1037"/>
        <end position="1048"/>
    </location>
</feature>
<dbReference type="SUPFAM" id="SSF52540">
    <property type="entry name" value="P-loop containing nucleoside triphosphate hydrolases"/>
    <property type="match status" value="1"/>
</dbReference>
<dbReference type="PANTHER" id="PTHR24221">
    <property type="entry name" value="ATP-BINDING CASSETTE SUB-FAMILY B"/>
    <property type="match status" value="1"/>
</dbReference>